<name>A0A4P9Y7V0_9FUNG</name>
<organism evidence="3 4">
    <name type="scientific">Piptocephalis cylindrospora</name>
    <dbReference type="NCBI Taxonomy" id="1907219"/>
    <lineage>
        <taxon>Eukaryota</taxon>
        <taxon>Fungi</taxon>
        <taxon>Fungi incertae sedis</taxon>
        <taxon>Zoopagomycota</taxon>
        <taxon>Zoopagomycotina</taxon>
        <taxon>Zoopagomycetes</taxon>
        <taxon>Zoopagales</taxon>
        <taxon>Piptocephalidaceae</taxon>
        <taxon>Piptocephalis</taxon>
    </lineage>
</organism>
<protein>
    <submittedName>
        <fullName evidence="3">Uncharacterized protein</fullName>
    </submittedName>
</protein>
<keyword evidence="2" id="KW-1133">Transmembrane helix</keyword>
<evidence type="ECO:0000256" key="2">
    <source>
        <dbReference type="SAM" id="Phobius"/>
    </source>
</evidence>
<evidence type="ECO:0000313" key="3">
    <source>
        <dbReference type="EMBL" id="RKP15143.1"/>
    </source>
</evidence>
<feature type="region of interest" description="Disordered" evidence="1">
    <location>
        <begin position="16"/>
        <end position="37"/>
    </location>
</feature>
<feature type="transmembrane region" description="Helical" evidence="2">
    <location>
        <begin position="66"/>
        <end position="90"/>
    </location>
</feature>
<keyword evidence="4" id="KW-1185">Reference proteome</keyword>
<sequence>MEQSFVEPSPSVLANALVPSSSSPSPPVPYFPTSTTTPASTAVSMAETMADSTPTNDASAYSPQQLGLVIGASVGVAGVALIAFTAFLIIRNRRLKTKADEWVISTS</sequence>
<dbReference type="EMBL" id="KZ987754">
    <property type="protein sequence ID" value="RKP15143.1"/>
    <property type="molecule type" value="Genomic_DNA"/>
</dbReference>
<reference evidence="4" key="1">
    <citation type="journal article" date="2018" name="Nat. Microbiol.">
        <title>Leveraging single-cell genomics to expand the fungal tree of life.</title>
        <authorList>
            <person name="Ahrendt S.R."/>
            <person name="Quandt C.A."/>
            <person name="Ciobanu D."/>
            <person name="Clum A."/>
            <person name="Salamov A."/>
            <person name="Andreopoulos B."/>
            <person name="Cheng J.F."/>
            <person name="Woyke T."/>
            <person name="Pelin A."/>
            <person name="Henrissat B."/>
            <person name="Reynolds N.K."/>
            <person name="Benny G.L."/>
            <person name="Smith M.E."/>
            <person name="James T.Y."/>
            <person name="Grigoriev I.V."/>
        </authorList>
    </citation>
    <scope>NUCLEOTIDE SEQUENCE [LARGE SCALE GENOMIC DNA]</scope>
</reference>
<evidence type="ECO:0000313" key="4">
    <source>
        <dbReference type="Proteomes" id="UP000267251"/>
    </source>
</evidence>
<evidence type="ECO:0000256" key="1">
    <source>
        <dbReference type="SAM" id="MobiDB-lite"/>
    </source>
</evidence>
<proteinExistence type="predicted"/>
<dbReference type="Proteomes" id="UP000267251">
    <property type="component" value="Unassembled WGS sequence"/>
</dbReference>
<keyword evidence="2" id="KW-0472">Membrane</keyword>
<gene>
    <name evidence="3" type="ORF">BJ684DRAFT_14584</name>
</gene>
<dbReference type="AlphaFoldDB" id="A0A4P9Y7V0"/>
<keyword evidence="2" id="KW-0812">Transmembrane</keyword>
<accession>A0A4P9Y7V0</accession>